<evidence type="ECO:0000313" key="5">
    <source>
        <dbReference type="EMBL" id="TSJ40158.1"/>
    </source>
</evidence>
<reference evidence="5 6" key="1">
    <citation type="submission" date="2019-07" db="EMBL/GenBank/DDBJ databases">
        <authorList>
            <person name="Huq M.A."/>
        </authorList>
    </citation>
    <scope>NUCLEOTIDE SEQUENCE [LARGE SCALE GENOMIC DNA]</scope>
    <source>
        <strain evidence="5 6">MAH-3</strain>
    </source>
</reference>
<dbReference type="PROSITE" id="PS50995">
    <property type="entry name" value="HTH_MARR_2"/>
    <property type="match status" value="1"/>
</dbReference>
<keyword evidence="6" id="KW-1185">Reference proteome</keyword>
<dbReference type="SMART" id="SM00347">
    <property type="entry name" value="HTH_MARR"/>
    <property type="match status" value="1"/>
</dbReference>
<dbReference type="InterPro" id="IPR000835">
    <property type="entry name" value="HTH_MarR-typ"/>
</dbReference>
<dbReference type="SUPFAM" id="SSF46785">
    <property type="entry name" value="Winged helix' DNA-binding domain"/>
    <property type="match status" value="1"/>
</dbReference>
<evidence type="ECO:0000259" key="4">
    <source>
        <dbReference type="PROSITE" id="PS50995"/>
    </source>
</evidence>
<gene>
    <name evidence="5" type="ORF">FO442_16300</name>
</gene>
<evidence type="ECO:0000256" key="1">
    <source>
        <dbReference type="ARBA" id="ARBA00023015"/>
    </source>
</evidence>
<accession>A0A556MJT3</accession>
<feature type="domain" description="HTH marR-type" evidence="4">
    <location>
        <begin position="13"/>
        <end position="147"/>
    </location>
</feature>
<dbReference type="GO" id="GO:0006950">
    <property type="term" value="P:response to stress"/>
    <property type="evidence" value="ECO:0007669"/>
    <property type="project" value="TreeGrafter"/>
</dbReference>
<dbReference type="InterPro" id="IPR036388">
    <property type="entry name" value="WH-like_DNA-bd_sf"/>
</dbReference>
<evidence type="ECO:0000313" key="6">
    <source>
        <dbReference type="Proteomes" id="UP000316008"/>
    </source>
</evidence>
<keyword evidence="1" id="KW-0805">Transcription regulation</keyword>
<protein>
    <submittedName>
        <fullName evidence="5">MarR family transcriptional regulator</fullName>
    </submittedName>
</protein>
<comment type="caution">
    <text evidence="5">The sequence shown here is derived from an EMBL/GenBank/DDBJ whole genome shotgun (WGS) entry which is preliminary data.</text>
</comment>
<name>A0A556MJT3_9FLAO</name>
<keyword evidence="2" id="KW-0238">DNA-binding</keyword>
<dbReference type="Gene3D" id="1.10.10.10">
    <property type="entry name" value="Winged helix-like DNA-binding domain superfamily/Winged helix DNA-binding domain"/>
    <property type="match status" value="1"/>
</dbReference>
<dbReference type="InterPro" id="IPR036390">
    <property type="entry name" value="WH_DNA-bd_sf"/>
</dbReference>
<dbReference type="PANTHER" id="PTHR33164">
    <property type="entry name" value="TRANSCRIPTIONAL REGULATOR, MARR FAMILY"/>
    <property type="match status" value="1"/>
</dbReference>
<dbReference type="PANTHER" id="PTHR33164:SF64">
    <property type="entry name" value="TRANSCRIPTIONAL REGULATOR SLYA"/>
    <property type="match status" value="1"/>
</dbReference>
<dbReference type="Proteomes" id="UP000316008">
    <property type="component" value="Unassembled WGS sequence"/>
</dbReference>
<evidence type="ECO:0000256" key="3">
    <source>
        <dbReference type="ARBA" id="ARBA00023163"/>
    </source>
</evidence>
<organism evidence="5 6">
    <name type="scientific">Fluviicola chungangensis</name>
    <dbReference type="NCBI Taxonomy" id="2597671"/>
    <lineage>
        <taxon>Bacteria</taxon>
        <taxon>Pseudomonadati</taxon>
        <taxon>Bacteroidota</taxon>
        <taxon>Flavobacteriia</taxon>
        <taxon>Flavobacteriales</taxon>
        <taxon>Crocinitomicaceae</taxon>
        <taxon>Fluviicola</taxon>
    </lineage>
</organism>
<dbReference type="PRINTS" id="PR00598">
    <property type="entry name" value="HTHMARR"/>
</dbReference>
<dbReference type="EMBL" id="VLPL01000009">
    <property type="protein sequence ID" value="TSJ40158.1"/>
    <property type="molecule type" value="Genomic_DNA"/>
</dbReference>
<evidence type="ECO:0000256" key="2">
    <source>
        <dbReference type="ARBA" id="ARBA00023125"/>
    </source>
</evidence>
<dbReference type="GO" id="GO:0003700">
    <property type="term" value="F:DNA-binding transcription factor activity"/>
    <property type="evidence" value="ECO:0007669"/>
    <property type="project" value="InterPro"/>
</dbReference>
<dbReference type="Pfam" id="PF12802">
    <property type="entry name" value="MarR_2"/>
    <property type="match status" value="1"/>
</dbReference>
<proteinExistence type="predicted"/>
<sequence>MYYNNIIQVEKLDSIIFYKIDRAIRTYRQFAQARLRSLGHQITIDQWLVIRCLIENPGIQQNEISELVFKDAASVNRMINLLVESKYLKRKINKTDRRKMDILVTQKALDAMEAMDEVIPTNRATALSGLTQEEMQITTKVMTQIASNCKK</sequence>
<dbReference type="AlphaFoldDB" id="A0A556MJT3"/>
<dbReference type="InterPro" id="IPR039422">
    <property type="entry name" value="MarR/SlyA-like"/>
</dbReference>
<dbReference type="GO" id="GO:0003677">
    <property type="term" value="F:DNA binding"/>
    <property type="evidence" value="ECO:0007669"/>
    <property type="project" value="UniProtKB-KW"/>
</dbReference>
<dbReference type="OrthoDB" id="5327581at2"/>
<keyword evidence="3" id="KW-0804">Transcription</keyword>